<organism evidence="2 3">
    <name type="scientific">Sesamum angolense</name>
    <dbReference type="NCBI Taxonomy" id="2727404"/>
    <lineage>
        <taxon>Eukaryota</taxon>
        <taxon>Viridiplantae</taxon>
        <taxon>Streptophyta</taxon>
        <taxon>Embryophyta</taxon>
        <taxon>Tracheophyta</taxon>
        <taxon>Spermatophyta</taxon>
        <taxon>Magnoliopsida</taxon>
        <taxon>eudicotyledons</taxon>
        <taxon>Gunneridae</taxon>
        <taxon>Pentapetalae</taxon>
        <taxon>asterids</taxon>
        <taxon>lamiids</taxon>
        <taxon>Lamiales</taxon>
        <taxon>Pedaliaceae</taxon>
        <taxon>Sesamum</taxon>
    </lineage>
</organism>
<feature type="compositionally biased region" description="Low complexity" evidence="1">
    <location>
        <begin position="168"/>
        <end position="186"/>
    </location>
</feature>
<sequence>MSPPATPTAPPLYSLYPACQTPFFHHHHSRSLSLSHNLPGSGSSSYDPELRSVLELATDSELYELERILFGPSYFSPMLKSITKRADVDHIMIGEDPEEREDFISMLESRFLYLAADARSTLRGWRPSYRNVLLGIRKKLNIPCSAKLSAEDLEVEIFLHLLQEYSSEEPGSSSSSKGSSKNSDGSNNLELGLSQWKVQKLAALGIGAADLRSMVLKLGGRLSGKMITEAAKYQMKKELIRKGLKAAATRYLGLRSMSQLLGPMMWGTLLADVVIQMLGTDYARILRAVYAFAQIRIYRSHKTASDVM</sequence>
<evidence type="ECO:0000313" key="2">
    <source>
        <dbReference type="EMBL" id="KAK4394901.1"/>
    </source>
</evidence>
<name>A0AAE1WKA8_9LAMI</name>
<evidence type="ECO:0000313" key="3">
    <source>
        <dbReference type="Proteomes" id="UP001289374"/>
    </source>
</evidence>
<proteinExistence type="predicted"/>
<dbReference type="Proteomes" id="UP001289374">
    <property type="component" value="Unassembled WGS sequence"/>
</dbReference>
<reference evidence="2" key="2">
    <citation type="journal article" date="2024" name="Plant">
        <title>Genomic evolution and insights into agronomic trait innovations of Sesamum species.</title>
        <authorList>
            <person name="Miao H."/>
            <person name="Wang L."/>
            <person name="Qu L."/>
            <person name="Liu H."/>
            <person name="Sun Y."/>
            <person name="Le M."/>
            <person name="Wang Q."/>
            <person name="Wei S."/>
            <person name="Zheng Y."/>
            <person name="Lin W."/>
            <person name="Duan Y."/>
            <person name="Cao H."/>
            <person name="Xiong S."/>
            <person name="Wang X."/>
            <person name="Wei L."/>
            <person name="Li C."/>
            <person name="Ma Q."/>
            <person name="Ju M."/>
            <person name="Zhao R."/>
            <person name="Li G."/>
            <person name="Mu C."/>
            <person name="Tian Q."/>
            <person name="Mei H."/>
            <person name="Zhang T."/>
            <person name="Gao T."/>
            <person name="Zhang H."/>
        </authorList>
    </citation>
    <scope>NUCLEOTIDE SEQUENCE</scope>
    <source>
        <strain evidence="2">K16</strain>
    </source>
</reference>
<comment type="caution">
    <text evidence="2">The sequence shown here is derived from an EMBL/GenBank/DDBJ whole genome shotgun (WGS) entry which is preliminary data.</text>
</comment>
<dbReference type="PANTHER" id="PTHR37203:SF3">
    <property type="entry name" value="SLR0975 PROTEIN"/>
    <property type="match status" value="1"/>
</dbReference>
<dbReference type="PANTHER" id="PTHR37203">
    <property type="match status" value="1"/>
</dbReference>
<accession>A0AAE1WKA8</accession>
<feature type="region of interest" description="Disordered" evidence="1">
    <location>
        <begin position="167"/>
        <end position="186"/>
    </location>
</feature>
<gene>
    <name evidence="2" type="ORF">Sango_1644400</name>
</gene>
<protein>
    <submittedName>
        <fullName evidence="2">Uncharacterized protein</fullName>
    </submittedName>
</protein>
<keyword evidence="3" id="KW-1185">Reference proteome</keyword>
<dbReference type="AlphaFoldDB" id="A0AAE1WKA8"/>
<dbReference type="EMBL" id="JACGWL010000009">
    <property type="protein sequence ID" value="KAK4394901.1"/>
    <property type="molecule type" value="Genomic_DNA"/>
</dbReference>
<evidence type="ECO:0000256" key="1">
    <source>
        <dbReference type="SAM" id="MobiDB-lite"/>
    </source>
</evidence>
<reference evidence="2" key="1">
    <citation type="submission" date="2020-06" db="EMBL/GenBank/DDBJ databases">
        <authorList>
            <person name="Li T."/>
            <person name="Hu X."/>
            <person name="Zhang T."/>
            <person name="Song X."/>
            <person name="Zhang H."/>
            <person name="Dai N."/>
            <person name="Sheng W."/>
            <person name="Hou X."/>
            <person name="Wei L."/>
        </authorList>
    </citation>
    <scope>NUCLEOTIDE SEQUENCE</scope>
    <source>
        <strain evidence="2">K16</strain>
        <tissue evidence="2">Leaf</tissue>
    </source>
</reference>